<dbReference type="AlphaFoldDB" id="L0B8K0"/>
<reference evidence="1" key="1">
    <citation type="journal article" date="2013" name="PLoS ONE">
        <title>Insights into dynamics of mobile genetic elements in hyperthermophilic environments from five new thermococcus plasmids.</title>
        <authorList>
            <person name="Krupovic M."/>
            <person name="Gonnet M."/>
            <person name="Hania W.B."/>
            <person name="Forterre P."/>
            <person name="Erauso G."/>
        </authorList>
    </citation>
    <scope>NUCLEOTIDE SEQUENCE</scope>
    <source>
        <plasmid evidence="1">pEXT9a</plasmid>
    </source>
</reference>
<sequence length="49" mass="6009">MGRGPQERDEEEKEFIEGMLRLLEPILAEDWNTEADEWWDQVKGRRYKQ</sequence>
<dbReference type="EMBL" id="JQ661331">
    <property type="protein sequence ID" value="AFZ84280.1"/>
    <property type="molecule type" value="Genomic_DNA"/>
</dbReference>
<name>L0B8K0_9EURY</name>
<organism evidence="1">
    <name type="scientific">Thermococcus sp. EXT9</name>
    <dbReference type="NCBI Taxonomy" id="1197732"/>
    <lineage>
        <taxon>Archaea</taxon>
        <taxon>Methanobacteriati</taxon>
        <taxon>Methanobacteriota</taxon>
        <taxon>Thermococci</taxon>
        <taxon>Thermococcales</taxon>
        <taxon>Thermococcaceae</taxon>
        <taxon>Thermococcus</taxon>
    </lineage>
</organism>
<gene>
    <name evidence="1" type="ORF">e9-8</name>
</gene>
<protein>
    <submittedName>
        <fullName evidence="1">Uncharacterized protein</fullName>
    </submittedName>
</protein>
<geneLocation type="plasmid" evidence="1">
    <name>pEXT9a</name>
</geneLocation>
<evidence type="ECO:0000313" key="1">
    <source>
        <dbReference type="EMBL" id="AFZ84280.1"/>
    </source>
</evidence>
<keyword evidence="1" id="KW-0614">Plasmid</keyword>
<accession>L0B8K0</accession>
<proteinExistence type="predicted"/>